<dbReference type="EMBL" id="JABFUD020000015">
    <property type="protein sequence ID" value="KAI5069257.1"/>
    <property type="molecule type" value="Genomic_DNA"/>
</dbReference>
<dbReference type="OrthoDB" id="1934061at2759"/>
<accession>A0A9D4UK85</accession>
<evidence type="ECO:0000313" key="2">
    <source>
        <dbReference type="Proteomes" id="UP000886520"/>
    </source>
</evidence>
<sequence>MGTMDEGALHRTNTKKSLGSDDTWFSLSAFLKGEYGAYSESSESLLGFSTSLFNDASSSVIDKEDPSEYIPAPAENSAVCKFGMDEKLLEAWRLVYHDVKVQDSLVCLQGKDKLLAWLQTLAAANAQLNLLDIYAERIATQPGKDCIYAIWTLSIPGKLQSTANPSIFEGEESFQRELSLSGESKFDIDGTGQVVSVVSKWYVPSGGEEKLELAKKCLISLLHKHMHNS</sequence>
<dbReference type="Proteomes" id="UP000886520">
    <property type="component" value="Chromosome 15"/>
</dbReference>
<keyword evidence="2" id="KW-1185">Reference proteome</keyword>
<proteinExistence type="predicted"/>
<organism evidence="1 2">
    <name type="scientific">Adiantum capillus-veneris</name>
    <name type="common">Maidenhair fern</name>
    <dbReference type="NCBI Taxonomy" id="13818"/>
    <lineage>
        <taxon>Eukaryota</taxon>
        <taxon>Viridiplantae</taxon>
        <taxon>Streptophyta</taxon>
        <taxon>Embryophyta</taxon>
        <taxon>Tracheophyta</taxon>
        <taxon>Polypodiopsida</taxon>
        <taxon>Polypodiidae</taxon>
        <taxon>Polypodiales</taxon>
        <taxon>Pteridineae</taxon>
        <taxon>Pteridaceae</taxon>
        <taxon>Vittarioideae</taxon>
        <taxon>Adiantum</taxon>
    </lineage>
</organism>
<comment type="caution">
    <text evidence="1">The sequence shown here is derived from an EMBL/GenBank/DDBJ whole genome shotgun (WGS) entry which is preliminary data.</text>
</comment>
<evidence type="ECO:0000313" key="1">
    <source>
        <dbReference type="EMBL" id="KAI5069257.1"/>
    </source>
</evidence>
<name>A0A9D4UK85_ADICA</name>
<reference evidence="1" key="1">
    <citation type="submission" date="2021-01" db="EMBL/GenBank/DDBJ databases">
        <title>Adiantum capillus-veneris genome.</title>
        <authorList>
            <person name="Fang Y."/>
            <person name="Liao Q."/>
        </authorList>
    </citation>
    <scope>NUCLEOTIDE SEQUENCE</scope>
    <source>
        <strain evidence="1">H3</strain>
        <tissue evidence="1">Leaf</tissue>
    </source>
</reference>
<dbReference type="AlphaFoldDB" id="A0A9D4UK85"/>
<gene>
    <name evidence="1" type="ORF">GOP47_0015558</name>
</gene>
<protein>
    <submittedName>
        <fullName evidence="1">Uncharacterized protein</fullName>
    </submittedName>
</protein>